<dbReference type="AlphaFoldDB" id="A0A8X6HZ74"/>
<organism evidence="1 2">
    <name type="scientific">Trichonephila clavata</name>
    <name type="common">Joro spider</name>
    <name type="synonym">Nephila clavata</name>
    <dbReference type="NCBI Taxonomy" id="2740835"/>
    <lineage>
        <taxon>Eukaryota</taxon>
        <taxon>Metazoa</taxon>
        <taxon>Ecdysozoa</taxon>
        <taxon>Arthropoda</taxon>
        <taxon>Chelicerata</taxon>
        <taxon>Arachnida</taxon>
        <taxon>Araneae</taxon>
        <taxon>Araneomorphae</taxon>
        <taxon>Entelegynae</taxon>
        <taxon>Araneoidea</taxon>
        <taxon>Nephilidae</taxon>
        <taxon>Trichonephila</taxon>
    </lineage>
</organism>
<gene>
    <name evidence="1" type="ORF">TNCT_713411</name>
</gene>
<comment type="caution">
    <text evidence="1">The sequence shown here is derived from an EMBL/GenBank/DDBJ whole genome shotgun (WGS) entry which is preliminary data.</text>
</comment>
<dbReference type="Proteomes" id="UP000887116">
    <property type="component" value="Unassembled WGS sequence"/>
</dbReference>
<accession>A0A8X6HZ74</accession>
<evidence type="ECO:0000313" key="1">
    <source>
        <dbReference type="EMBL" id="GFQ95439.1"/>
    </source>
</evidence>
<evidence type="ECO:0000313" key="2">
    <source>
        <dbReference type="Proteomes" id="UP000887116"/>
    </source>
</evidence>
<sequence length="84" mass="9436">MMPKRELIRQESRHHATAAYRFVVDHTNEDAVICNVASKVAGITVPEMIANVGANNAELFERTLVVLQRRPFLNSSLLVYEPEG</sequence>
<proteinExistence type="predicted"/>
<dbReference type="EMBL" id="BMAO01024453">
    <property type="protein sequence ID" value="GFQ95439.1"/>
    <property type="molecule type" value="Genomic_DNA"/>
</dbReference>
<name>A0A8X6HZ74_TRICU</name>
<protein>
    <submittedName>
        <fullName evidence="1">Uncharacterized protein</fullName>
    </submittedName>
</protein>
<reference evidence="1" key="1">
    <citation type="submission" date="2020-07" db="EMBL/GenBank/DDBJ databases">
        <title>Multicomponent nature underlies the extraordinary mechanical properties of spider dragline silk.</title>
        <authorList>
            <person name="Kono N."/>
            <person name="Nakamura H."/>
            <person name="Mori M."/>
            <person name="Yoshida Y."/>
            <person name="Ohtoshi R."/>
            <person name="Malay A.D."/>
            <person name="Moran D.A.P."/>
            <person name="Tomita M."/>
            <person name="Numata K."/>
            <person name="Arakawa K."/>
        </authorList>
    </citation>
    <scope>NUCLEOTIDE SEQUENCE</scope>
</reference>
<keyword evidence="2" id="KW-1185">Reference proteome</keyword>